<accession>A0ABN9FVR0</accession>
<proteinExistence type="predicted"/>
<dbReference type="PANTHER" id="PTHR15117">
    <property type="entry name" value="ATAXIN 7 RELATED"/>
    <property type="match status" value="1"/>
</dbReference>
<dbReference type="PANTHER" id="PTHR15117:SF9">
    <property type="entry name" value="ATAXIN-7-LIKE PROTEIN 1"/>
    <property type="match status" value="1"/>
</dbReference>
<keyword evidence="2" id="KW-1185">Reference proteome</keyword>
<comment type="caution">
    <text evidence="1">The sequence shown here is derived from an EMBL/GenBank/DDBJ whole genome shotgun (WGS) entry which is preliminary data.</text>
</comment>
<protein>
    <recommendedName>
        <fullName evidence="3">Ataxin-7-like protein 1</fullName>
    </recommendedName>
</protein>
<name>A0ABN9FVR0_9NEOB</name>
<gene>
    <name evidence="1" type="ORF">SPARVUS_LOCUS12941664</name>
</gene>
<reference evidence="1" key="1">
    <citation type="submission" date="2023-05" db="EMBL/GenBank/DDBJ databases">
        <authorList>
            <person name="Stuckert A."/>
        </authorList>
    </citation>
    <scope>NUCLEOTIDE SEQUENCE</scope>
</reference>
<feature type="non-terminal residue" evidence="1">
    <location>
        <position position="1"/>
    </location>
</feature>
<evidence type="ECO:0008006" key="3">
    <source>
        <dbReference type="Google" id="ProtNLM"/>
    </source>
</evidence>
<sequence>RKVPSPEAFLGKPWSTWIDAAKIHCSHNVDLEETGKDGGKSREVMRLNKEDMHLFRHYPAHDDFYLVVCNVCNQVVKPQVFQSHCAGIHPAQLTPEDIIGEVEAVYWGHIIEAIHSRGSSS</sequence>
<dbReference type="InterPro" id="IPR052237">
    <property type="entry name" value="Ataxin-7-like_regulator"/>
</dbReference>
<dbReference type="EMBL" id="CATNWA010017532">
    <property type="protein sequence ID" value="CAI9601183.1"/>
    <property type="molecule type" value="Genomic_DNA"/>
</dbReference>
<organism evidence="1 2">
    <name type="scientific">Staurois parvus</name>
    <dbReference type="NCBI Taxonomy" id="386267"/>
    <lineage>
        <taxon>Eukaryota</taxon>
        <taxon>Metazoa</taxon>
        <taxon>Chordata</taxon>
        <taxon>Craniata</taxon>
        <taxon>Vertebrata</taxon>
        <taxon>Euteleostomi</taxon>
        <taxon>Amphibia</taxon>
        <taxon>Batrachia</taxon>
        <taxon>Anura</taxon>
        <taxon>Neobatrachia</taxon>
        <taxon>Ranoidea</taxon>
        <taxon>Ranidae</taxon>
        <taxon>Staurois</taxon>
    </lineage>
</organism>
<evidence type="ECO:0000313" key="2">
    <source>
        <dbReference type="Proteomes" id="UP001162483"/>
    </source>
</evidence>
<dbReference type="Proteomes" id="UP001162483">
    <property type="component" value="Unassembled WGS sequence"/>
</dbReference>
<evidence type="ECO:0000313" key="1">
    <source>
        <dbReference type="EMBL" id="CAI9601183.1"/>
    </source>
</evidence>